<feature type="coiled-coil region" evidence="1">
    <location>
        <begin position="49"/>
        <end position="76"/>
    </location>
</feature>
<evidence type="ECO:0000313" key="2">
    <source>
        <dbReference type="EMBL" id="KEZ21105.1"/>
    </source>
</evidence>
<sequence length="135" mass="15409">MKIRQNLYIDRDICEELSQLARGHVGNKSRLANDALRSWLEQRRHSELDTQFKLRLDRLSRELEAARRDIDLLVETLALFIRYELMVLPPLAEGDAAGRARGRERFGAFVTEVGRQLAGGKRAAGEFSKSETIRG</sequence>
<keyword evidence="1" id="KW-0175">Coiled coil</keyword>
<accession>A0A084ET13</accession>
<reference evidence="2 3" key="1">
    <citation type="submission" date="2014-03" db="EMBL/GenBank/DDBJ databases">
        <title>Genome sequence of Sphingobium yanoikuyae B1.</title>
        <authorList>
            <person name="Gan H.M."/>
            <person name="Gan H.Y."/>
            <person name="Savka M.A."/>
        </authorList>
    </citation>
    <scope>NUCLEOTIDE SEQUENCE [LARGE SCALE GENOMIC DNA]</scope>
    <source>
        <strain evidence="2 3">B1</strain>
    </source>
</reference>
<dbReference type="RefSeq" id="WP_037516643.1">
    <property type="nucleotide sequence ID" value="NZ_JGVR01000002.1"/>
</dbReference>
<comment type="caution">
    <text evidence="2">The sequence shown here is derived from an EMBL/GenBank/DDBJ whole genome shotgun (WGS) entry which is preliminary data.</text>
</comment>
<dbReference type="EMBL" id="JGVR01000002">
    <property type="protein sequence ID" value="KEZ21105.1"/>
    <property type="molecule type" value="Genomic_DNA"/>
</dbReference>
<protein>
    <recommendedName>
        <fullName evidence="4">CopG family transcriptional regulator</fullName>
    </recommendedName>
</protein>
<dbReference type="eggNOG" id="COG4962">
    <property type="taxonomic scope" value="Bacteria"/>
</dbReference>
<name>A0A084ET13_SPHYA</name>
<dbReference type="Proteomes" id="UP000028534">
    <property type="component" value="Unassembled WGS sequence"/>
</dbReference>
<proteinExistence type="predicted"/>
<evidence type="ECO:0000313" key="3">
    <source>
        <dbReference type="Proteomes" id="UP000028534"/>
    </source>
</evidence>
<organism evidence="2 3">
    <name type="scientific">Sphingobium yanoikuyae</name>
    <name type="common">Sphingomonas yanoikuyae</name>
    <dbReference type="NCBI Taxonomy" id="13690"/>
    <lineage>
        <taxon>Bacteria</taxon>
        <taxon>Pseudomonadati</taxon>
        <taxon>Pseudomonadota</taxon>
        <taxon>Alphaproteobacteria</taxon>
        <taxon>Sphingomonadales</taxon>
        <taxon>Sphingomonadaceae</taxon>
        <taxon>Sphingobium</taxon>
    </lineage>
</organism>
<evidence type="ECO:0000256" key="1">
    <source>
        <dbReference type="SAM" id="Coils"/>
    </source>
</evidence>
<dbReference type="AlphaFoldDB" id="A0A084ET13"/>
<gene>
    <name evidence="2" type="ORF">CP98_00554</name>
</gene>
<evidence type="ECO:0008006" key="4">
    <source>
        <dbReference type="Google" id="ProtNLM"/>
    </source>
</evidence>
<dbReference type="PATRIC" id="fig|13690.10.peg.581"/>